<dbReference type="GO" id="GO:0016747">
    <property type="term" value="F:acyltransferase activity, transferring groups other than amino-acyl groups"/>
    <property type="evidence" value="ECO:0007669"/>
    <property type="project" value="TreeGrafter"/>
</dbReference>
<keyword evidence="2" id="KW-0808">Transferase</keyword>
<dbReference type="PANTHER" id="PTHR31642:SF115">
    <property type="entry name" value="PROTEIN ECERIFERUM 26-LIKE"/>
    <property type="match status" value="1"/>
</dbReference>
<accession>A0A6A4PNA9</accession>
<evidence type="ECO:0000256" key="1">
    <source>
        <dbReference type="ARBA" id="ARBA00009861"/>
    </source>
</evidence>
<proteinExistence type="inferred from homology"/>
<gene>
    <name evidence="2" type="ORF">Lalb_Chr12g0205601</name>
</gene>
<dbReference type="Proteomes" id="UP000447434">
    <property type="component" value="Chromosome 12"/>
</dbReference>
<dbReference type="AlphaFoldDB" id="A0A6A4PNA9"/>
<protein>
    <submittedName>
        <fullName evidence="2">Putative transferase</fullName>
    </submittedName>
</protein>
<keyword evidence="3" id="KW-1185">Reference proteome</keyword>
<organism evidence="2 3">
    <name type="scientific">Lupinus albus</name>
    <name type="common">White lupine</name>
    <name type="synonym">Lupinus termis</name>
    <dbReference type="NCBI Taxonomy" id="3870"/>
    <lineage>
        <taxon>Eukaryota</taxon>
        <taxon>Viridiplantae</taxon>
        <taxon>Streptophyta</taxon>
        <taxon>Embryophyta</taxon>
        <taxon>Tracheophyta</taxon>
        <taxon>Spermatophyta</taxon>
        <taxon>Magnoliopsida</taxon>
        <taxon>eudicotyledons</taxon>
        <taxon>Gunneridae</taxon>
        <taxon>Pentapetalae</taxon>
        <taxon>rosids</taxon>
        <taxon>fabids</taxon>
        <taxon>Fabales</taxon>
        <taxon>Fabaceae</taxon>
        <taxon>Papilionoideae</taxon>
        <taxon>50 kb inversion clade</taxon>
        <taxon>genistoids sensu lato</taxon>
        <taxon>core genistoids</taxon>
        <taxon>Genisteae</taxon>
        <taxon>Lupinus</taxon>
    </lineage>
</organism>
<dbReference type="OrthoDB" id="1862401at2759"/>
<dbReference type="Gene3D" id="3.30.559.10">
    <property type="entry name" value="Chloramphenicol acetyltransferase-like domain"/>
    <property type="match status" value="2"/>
</dbReference>
<dbReference type="PANTHER" id="PTHR31642">
    <property type="entry name" value="TRICHOTHECENE 3-O-ACETYLTRANSFERASE"/>
    <property type="match status" value="1"/>
</dbReference>
<dbReference type="InterPro" id="IPR023213">
    <property type="entry name" value="CAT-like_dom_sf"/>
</dbReference>
<name>A0A6A4PNA9_LUPAL</name>
<comment type="similarity">
    <text evidence="1">Belongs to the plant acyltransferase family.</text>
</comment>
<dbReference type="InterPro" id="IPR050317">
    <property type="entry name" value="Plant_Fungal_Acyltransferase"/>
</dbReference>
<comment type="caution">
    <text evidence="2">The sequence shown here is derived from an EMBL/GenBank/DDBJ whole genome shotgun (WGS) entry which is preliminary data.</text>
</comment>
<sequence length="438" mass="49346">MVSPLEEESLVYDVKVSSVGTVRITGSDVFHNPSGLDLAMKLHYLKIIYFFDNEVAQKLTIMKIKESFFYLFNHYFIACGRFRRSESGRPMIKCNDCGARFIEAKCKVTLDEWLANKHWPSYKLLVSQQVIGPELSFSPLVLIQITHFKCGGASFGLSWAHILGDPLSASDFINTWGQVMINLHLNKPINVPRALKLSQPISNKHPICVKKVDSVGDHWILPNNIKMDTFSFPLSNTQINYLQENIWGQNDDRTSSFESVCAVIWRCMAQLKGGLEPKIVTVCKTDPYRMRNDIIGNNQMIKKVEASSECSIVDTDLRVLASLLTNQGIDEVSEIEKAMEKDKGMSDFFVYGANLTFVDLQEINVHDLQLMGHKPKFVYYTLQGVGEEGVVLVMPSINGSTDNGNDGKFVTIILAEDQMVKFKIELKINGLLLEGDLE</sequence>
<dbReference type="Pfam" id="PF02458">
    <property type="entry name" value="Transferase"/>
    <property type="match status" value="1"/>
</dbReference>
<evidence type="ECO:0000313" key="3">
    <source>
        <dbReference type="Proteomes" id="UP000447434"/>
    </source>
</evidence>
<dbReference type="EMBL" id="WOCE01000012">
    <property type="protein sequence ID" value="KAE9602999.1"/>
    <property type="molecule type" value="Genomic_DNA"/>
</dbReference>
<reference evidence="3" key="1">
    <citation type="journal article" date="2020" name="Nat. Commun.">
        <title>Genome sequence of the cluster root forming white lupin.</title>
        <authorList>
            <person name="Hufnagel B."/>
            <person name="Marques A."/>
            <person name="Soriano A."/>
            <person name="Marques L."/>
            <person name="Divol F."/>
            <person name="Doumas P."/>
            <person name="Sallet E."/>
            <person name="Mancinotti D."/>
            <person name="Carrere S."/>
            <person name="Marande W."/>
            <person name="Arribat S."/>
            <person name="Keller J."/>
            <person name="Huneau C."/>
            <person name="Blein T."/>
            <person name="Aime D."/>
            <person name="Laguerre M."/>
            <person name="Taylor J."/>
            <person name="Schubert V."/>
            <person name="Nelson M."/>
            <person name="Geu-Flores F."/>
            <person name="Crespi M."/>
            <person name="Gallardo-Guerrero K."/>
            <person name="Delaux P.-M."/>
            <person name="Salse J."/>
            <person name="Berges H."/>
            <person name="Guyot R."/>
            <person name="Gouzy J."/>
            <person name="Peret B."/>
        </authorList>
    </citation>
    <scope>NUCLEOTIDE SEQUENCE [LARGE SCALE GENOMIC DNA]</scope>
    <source>
        <strain evidence="3">cv. Amiga</strain>
    </source>
</reference>
<evidence type="ECO:0000313" key="2">
    <source>
        <dbReference type="EMBL" id="KAE9602999.1"/>
    </source>
</evidence>